<dbReference type="RefSeq" id="WP_136998871.1">
    <property type="nucleotide sequence ID" value="NZ_JBFRJO010000070.1"/>
</dbReference>
<protein>
    <submittedName>
        <fullName evidence="2">Uncharacterized protein</fullName>
    </submittedName>
</protein>
<name>A0A4U1YLC5_9VIBR</name>
<feature type="chain" id="PRO_5030103256" evidence="1">
    <location>
        <begin position="22"/>
        <end position="160"/>
    </location>
</feature>
<keyword evidence="1" id="KW-0732">Signal</keyword>
<dbReference type="EMBL" id="SYUW01000086">
    <property type="protein sequence ID" value="TKF21422.1"/>
    <property type="molecule type" value="Genomic_DNA"/>
</dbReference>
<dbReference type="AlphaFoldDB" id="A0A4U1YLC5"/>
<comment type="caution">
    <text evidence="2">The sequence shown here is derived from an EMBL/GenBank/DDBJ whole genome shotgun (WGS) entry which is preliminary data.</text>
</comment>
<sequence>MTKNTFITITMISLLTSSANAASLKAVWTGVVPGSSESGKVLIISSDSKTSSLTGKIKIKQDGTFRSTNVAMKSLSNTNVQRRPVSLSWAVKSININYNGVVVPEAKAEVFVNGSKVNIGEYVMGKASIRTHIIQQTPLSLKGVTNSTVFSSVAIVTSSI</sequence>
<proteinExistence type="predicted"/>
<dbReference type="Proteomes" id="UP000305234">
    <property type="component" value="Unassembled WGS sequence"/>
</dbReference>
<evidence type="ECO:0000256" key="1">
    <source>
        <dbReference type="SAM" id="SignalP"/>
    </source>
</evidence>
<feature type="signal peptide" evidence="1">
    <location>
        <begin position="1"/>
        <end position="21"/>
    </location>
</feature>
<evidence type="ECO:0000313" key="2">
    <source>
        <dbReference type="EMBL" id="TKF21422.1"/>
    </source>
</evidence>
<evidence type="ECO:0000313" key="3">
    <source>
        <dbReference type="Proteomes" id="UP000305234"/>
    </source>
</evidence>
<gene>
    <name evidence="2" type="ORF">FCV52_20990</name>
</gene>
<reference evidence="2 3" key="1">
    <citation type="submission" date="2019-04" db="EMBL/GenBank/DDBJ databases">
        <title>A reverse ecology approach based on a biological definition of microbial populations.</title>
        <authorList>
            <person name="Arevalo P."/>
            <person name="Vaninsberghe D."/>
            <person name="Elsherbini J."/>
            <person name="Gore J."/>
            <person name="Polz M."/>
        </authorList>
    </citation>
    <scope>NUCLEOTIDE SEQUENCE [LARGE SCALE GENOMIC DNA]</scope>
    <source>
        <strain evidence="2 3">10N.261.46.E4</strain>
    </source>
</reference>
<accession>A0A4U1YLC5</accession>
<organism evidence="2 3">
    <name type="scientific">Vibrio kanaloae</name>
    <dbReference type="NCBI Taxonomy" id="170673"/>
    <lineage>
        <taxon>Bacteria</taxon>
        <taxon>Pseudomonadati</taxon>
        <taxon>Pseudomonadota</taxon>
        <taxon>Gammaproteobacteria</taxon>
        <taxon>Vibrionales</taxon>
        <taxon>Vibrionaceae</taxon>
        <taxon>Vibrio</taxon>
    </lineage>
</organism>